<dbReference type="GO" id="GO:0045303">
    <property type="term" value="F:diaminobutyrate-2-oxoglutarate transaminase activity"/>
    <property type="evidence" value="ECO:0007669"/>
    <property type="project" value="UniProtKB-EC"/>
</dbReference>
<evidence type="ECO:0000256" key="11">
    <source>
        <dbReference type="RuleBase" id="RU003560"/>
    </source>
</evidence>
<dbReference type="GO" id="GO:0030170">
    <property type="term" value="F:pyridoxal phosphate binding"/>
    <property type="evidence" value="ECO:0007669"/>
    <property type="project" value="InterPro"/>
</dbReference>
<comment type="caution">
    <text evidence="13">The sequence shown here is derived from an EMBL/GenBank/DDBJ whole genome shotgun (WGS) entry which is preliminary data.</text>
</comment>
<dbReference type="InterPro" id="IPR015422">
    <property type="entry name" value="PyrdxlP-dep_Trfase_small"/>
</dbReference>
<evidence type="ECO:0000256" key="1">
    <source>
        <dbReference type="ARBA" id="ARBA00001933"/>
    </source>
</evidence>
<dbReference type="AlphaFoldDB" id="A0A917HS04"/>
<reference evidence="13" key="2">
    <citation type="submission" date="2020-09" db="EMBL/GenBank/DDBJ databases">
        <authorList>
            <person name="Sun Q."/>
            <person name="Zhou Y."/>
        </authorList>
    </citation>
    <scope>NUCLEOTIDE SEQUENCE</scope>
    <source>
        <strain evidence="13">CGMCC 1.12754</strain>
    </source>
</reference>
<evidence type="ECO:0000256" key="3">
    <source>
        <dbReference type="ARBA" id="ARBA00004946"/>
    </source>
</evidence>
<evidence type="ECO:0000256" key="6">
    <source>
        <dbReference type="ARBA" id="ARBA00014798"/>
    </source>
</evidence>
<dbReference type="PANTHER" id="PTHR43552">
    <property type="entry name" value="DIAMINOBUTYRATE--2-OXOGLUTARATE AMINOTRANSFERASE"/>
    <property type="match status" value="1"/>
</dbReference>
<dbReference type="Pfam" id="PF00202">
    <property type="entry name" value="Aminotran_3"/>
    <property type="match status" value="1"/>
</dbReference>
<comment type="pathway">
    <text evidence="3 12">Amine and polyamine biosynthesis; ectoine biosynthesis; L-ectoine from L-aspartate 4-semialdehyde: step 1/3.</text>
</comment>
<dbReference type="InterPro" id="IPR015421">
    <property type="entry name" value="PyrdxlP-dep_Trfase_major"/>
</dbReference>
<dbReference type="GO" id="GO:0019491">
    <property type="term" value="P:ectoine biosynthetic process"/>
    <property type="evidence" value="ECO:0007669"/>
    <property type="project" value="InterPro"/>
</dbReference>
<accession>A0A917HS04</accession>
<evidence type="ECO:0000256" key="8">
    <source>
        <dbReference type="ARBA" id="ARBA00022679"/>
    </source>
</evidence>
<dbReference type="EC" id="2.6.1.76" evidence="5 12"/>
<keyword evidence="8 12" id="KW-0808">Transferase</keyword>
<dbReference type="NCBIfam" id="TIGR00709">
    <property type="entry name" value="dat"/>
    <property type="match status" value="1"/>
</dbReference>
<evidence type="ECO:0000313" key="14">
    <source>
        <dbReference type="Proteomes" id="UP000622860"/>
    </source>
</evidence>
<dbReference type="NCBIfam" id="TIGR02407">
    <property type="entry name" value="ectoine_ectB"/>
    <property type="match status" value="1"/>
</dbReference>
<evidence type="ECO:0000256" key="5">
    <source>
        <dbReference type="ARBA" id="ARBA00013155"/>
    </source>
</evidence>
<dbReference type="Gene3D" id="3.40.640.10">
    <property type="entry name" value="Type I PLP-dependent aspartate aminotransferase-like (Major domain)"/>
    <property type="match status" value="1"/>
</dbReference>
<dbReference type="InterPro" id="IPR004637">
    <property type="entry name" value="Dat"/>
</dbReference>
<dbReference type="CDD" id="cd00610">
    <property type="entry name" value="OAT_like"/>
    <property type="match status" value="1"/>
</dbReference>
<organism evidence="13 14">
    <name type="scientific">Virgibacillus oceani</name>
    <dbReference type="NCBI Taxonomy" id="1479511"/>
    <lineage>
        <taxon>Bacteria</taxon>
        <taxon>Bacillati</taxon>
        <taxon>Bacillota</taxon>
        <taxon>Bacilli</taxon>
        <taxon>Bacillales</taxon>
        <taxon>Bacillaceae</taxon>
        <taxon>Virgibacillus</taxon>
    </lineage>
</organism>
<evidence type="ECO:0000256" key="12">
    <source>
        <dbReference type="RuleBase" id="RU365034"/>
    </source>
</evidence>
<keyword evidence="14" id="KW-1185">Reference proteome</keyword>
<evidence type="ECO:0000313" key="13">
    <source>
        <dbReference type="EMBL" id="GGG88302.1"/>
    </source>
</evidence>
<comment type="cofactor">
    <cofactor evidence="1 12">
        <name>pyridoxal 5'-phosphate</name>
        <dbReference type="ChEBI" id="CHEBI:597326"/>
    </cofactor>
</comment>
<dbReference type="GO" id="GO:0047307">
    <property type="term" value="F:diaminobutyrate-pyruvate transaminase activity"/>
    <property type="evidence" value="ECO:0007669"/>
    <property type="project" value="InterPro"/>
</dbReference>
<dbReference type="InterPro" id="IPR012773">
    <property type="entry name" value="Ectoine_EctB"/>
</dbReference>
<dbReference type="NCBIfam" id="NF006733">
    <property type="entry name" value="PRK09264.1"/>
    <property type="match status" value="1"/>
</dbReference>
<proteinExistence type="inferred from homology"/>
<protein>
    <recommendedName>
        <fullName evidence="6 12">Diaminobutyrate--2-oxoglutarate transaminase</fullName>
        <ecNumber evidence="5 12">2.6.1.76</ecNumber>
    </recommendedName>
    <alternativeName>
        <fullName evidence="12">DABA aminotransferase</fullName>
    </alternativeName>
</protein>
<dbReference type="PANTHER" id="PTHR43552:SF2">
    <property type="entry name" value="DIAMINOBUTYRATE--2-OXOGLUTARATE TRANSAMINASE"/>
    <property type="match status" value="1"/>
</dbReference>
<dbReference type="PIRSF" id="PIRSF000521">
    <property type="entry name" value="Transaminase_4ab_Lys_Orn"/>
    <property type="match status" value="1"/>
</dbReference>
<dbReference type="PROSITE" id="PS00600">
    <property type="entry name" value="AA_TRANSFER_CLASS_3"/>
    <property type="match status" value="1"/>
</dbReference>
<dbReference type="InterPro" id="IPR005814">
    <property type="entry name" value="Aminotrans_3"/>
</dbReference>
<evidence type="ECO:0000256" key="4">
    <source>
        <dbReference type="ARBA" id="ARBA00008954"/>
    </source>
</evidence>
<dbReference type="EMBL" id="BMFR01000031">
    <property type="protein sequence ID" value="GGG88302.1"/>
    <property type="molecule type" value="Genomic_DNA"/>
</dbReference>
<name>A0A917HS04_9BACI</name>
<dbReference type="SUPFAM" id="SSF53383">
    <property type="entry name" value="PLP-dependent transferases"/>
    <property type="match status" value="1"/>
</dbReference>
<evidence type="ECO:0000256" key="2">
    <source>
        <dbReference type="ARBA" id="ARBA00002189"/>
    </source>
</evidence>
<comment type="function">
    <text evidence="2 12">Catalyzes reversively the conversion of L-aspartate beta-semialdehyde (ASA) to L-2,4-diaminobutyrate (DABA) by transamination with L-glutamate.</text>
</comment>
<reference evidence="13" key="1">
    <citation type="journal article" date="2014" name="Int. J. Syst. Evol. Microbiol.">
        <title>Complete genome sequence of Corynebacterium casei LMG S-19264T (=DSM 44701T), isolated from a smear-ripened cheese.</title>
        <authorList>
            <consortium name="US DOE Joint Genome Institute (JGI-PGF)"/>
            <person name="Walter F."/>
            <person name="Albersmeier A."/>
            <person name="Kalinowski J."/>
            <person name="Ruckert C."/>
        </authorList>
    </citation>
    <scope>NUCLEOTIDE SEQUENCE</scope>
    <source>
        <strain evidence="13">CGMCC 1.12754</strain>
    </source>
</reference>
<gene>
    <name evidence="13" type="primary">ectB</name>
    <name evidence="13" type="ORF">GCM10011398_37880</name>
</gene>
<evidence type="ECO:0000256" key="7">
    <source>
        <dbReference type="ARBA" id="ARBA00022576"/>
    </source>
</evidence>
<comment type="similarity">
    <text evidence="4 11">Belongs to the class-III pyridoxal-phosphate-dependent aminotransferase family.</text>
</comment>
<dbReference type="InterPro" id="IPR015424">
    <property type="entry name" value="PyrdxlP-dep_Trfase"/>
</dbReference>
<dbReference type="Gene3D" id="3.90.1150.10">
    <property type="entry name" value="Aspartate Aminotransferase, domain 1"/>
    <property type="match status" value="1"/>
</dbReference>
<dbReference type="Proteomes" id="UP000622860">
    <property type="component" value="Unassembled WGS sequence"/>
</dbReference>
<comment type="catalytic activity">
    <reaction evidence="10 12">
        <text>L-2,4-diaminobutanoate + 2-oxoglutarate = L-aspartate 4-semialdehyde + L-glutamate</text>
        <dbReference type="Rhea" id="RHEA:11160"/>
        <dbReference type="ChEBI" id="CHEBI:16810"/>
        <dbReference type="ChEBI" id="CHEBI:29985"/>
        <dbReference type="ChEBI" id="CHEBI:58761"/>
        <dbReference type="ChEBI" id="CHEBI:537519"/>
        <dbReference type="EC" id="2.6.1.76"/>
    </reaction>
</comment>
<keyword evidence="9 11" id="KW-0663">Pyridoxal phosphate</keyword>
<dbReference type="InterPro" id="IPR049704">
    <property type="entry name" value="Aminotrans_3_PPA_site"/>
</dbReference>
<evidence type="ECO:0000256" key="10">
    <source>
        <dbReference type="ARBA" id="ARBA00049111"/>
    </source>
</evidence>
<evidence type="ECO:0000256" key="9">
    <source>
        <dbReference type="ARBA" id="ARBA00022898"/>
    </source>
</evidence>
<sequence length="425" mass="46787">MTTAVLDNTKMKTFEEVESAVRSYSRGWPTIFTKAKGYKLWDIDGKEYIDFFAGAGALNYGHNNEVMQEKLIEYIRNDGIIHSLDMGTTPRKEFLERFKEVILTPRELDYKIMFPGPTGTNTVESALKIARKVTGRDTVISFTNAFHGMTIGSLSVTGNSFKRHGAGIPLHHSVAMPFDDYVEDQDSIAYLERFLEDSGSGVALPAAIILETVQGEGGINAARLEWLKKVENICKRWDILLIVDDVQAGCGRTGTFFSFEPAGINPDIVCLSKSIGGIGLPMAITLIKPEYDQWGPGEHNGTFRGNNLAFIAASEALTYWETDEFSNAIQQKASILSDVIEALINKYPELNAEARGRGLMQGIAIHNDGLAGKICAEAFDRGLIVETSGPKDEVVKFLPPLIIDEKGLEEGLAILEESIIKVLDK</sequence>
<keyword evidence="7 12" id="KW-0032">Aminotransferase</keyword>